<keyword evidence="13" id="KW-1185">Reference proteome</keyword>
<evidence type="ECO:0000256" key="4">
    <source>
        <dbReference type="ARBA" id="ARBA00022692"/>
    </source>
</evidence>
<proteinExistence type="inferred from homology"/>
<dbReference type="SUPFAM" id="SSF49452">
    <property type="entry name" value="Starch-binding domain-like"/>
    <property type="match status" value="1"/>
</dbReference>
<comment type="similarity">
    <text evidence="8 9">Belongs to the TonB-dependent receptor family.</text>
</comment>
<dbReference type="InterPro" id="IPR023996">
    <property type="entry name" value="TonB-dep_OMP_SusC/RagA"/>
</dbReference>
<dbReference type="Gene3D" id="2.60.40.1120">
    <property type="entry name" value="Carboxypeptidase-like, regulatory domain"/>
    <property type="match status" value="1"/>
</dbReference>
<keyword evidence="6 8" id="KW-0472">Membrane</keyword>
<dbReference type="Gene3D" id="2.170.130.10">
    <property type="entry name" value="TonB-dependent receptor, plug domain"/>
    <property type="match status" value="1"/>
</dbReference>
<evidence type="ECO:0000313" key="12">
    <source>
        <dbReference type="EMBL" id="UOQ64373.1"/>
    </source>
</evidence>
<evidence type="ECO:0000259" key="10">
    <source>
        <dbReference type="Pfam" id="PF00593"/>
    </source>
</evidence>
<organism evidence="12 13">
    <name type="scientific">Hymenobacter volaticus</name>
    <dbReference type="NCBI Taxonomy" id="2932254"/>
    <lineage>
        <taxon>Bacteria</taxon>
        <taxon>Pseudomonadati</taxon>
        <taxon>Bacteroidota</taxon>
        <taxon>Cytophagia</taxon>
        <taxon>Cytophagales</taxon>
        <taxon>Hymenobacteraceae</taxon>
        <taxon>Hymenobacter</taxon>
    </lineage>
</organism>
<feature type="domain" description="TonB-dependent receptor plug" evidence="11">
    <location>
        <begin position="150"/>
        <end position="265"/>
    </location>
</feature>
<protein>
    <submittedName>
        <fullName evidence="12">SusC/RagA family TonB-linked outer membrane protein</fullName>
    </submittedName>
</protein>
<keyword evidence="3 8" id="KW-1134">Transmembrane beta strand</keyword>
<dbReference type="InterPro" id="IPR023997">
    <property type="entry name" value="TonB-dep_OMP_SusC/RagA_CS"/>
</dbReference>
<evidence type="ECO:0000256" key="9">
    <source>
        <dbReference type="RuleBase" id="RU003357"/>
    </source>
</evidence>
<evidence type="ECO:0000256" key="7">
    <source>
        <dbReference type="ARBA" id="ARBA00023237"/>
    </source>
</evidence>
<dbReference type="NCBIfam" id="TIGR04057">
    <property type="entry name" value="SusC_RagA_signa"/>
    <property type="match status" value="1"/>
</dbReference>
<keyword evidence="2 8" id="KW-0813">Transport</keyword>
<accession>A0ABY4G0I6</accession>
<keyword evidence="5 9" id="KW-0798">TonB box</keyword>
<dbReference type="InterPro" id="IPR000531">
    <property type="entry name" value="Beta-barrel_TonB"/>
</dbReference>
<reference evidence="12" key="1">
    <citation type="submission" date="2022-04" db="EMBL/GenBank/DDBJ databases">
        <title>Hymenobacter sp. isolated from the air.</title>
        <authorList>
            <person name="Won M."/>
            <person name="Lee C.-M."/>
            <person name="Woen H.-Y."/>
            <person name="Kwon S.-W."/>
        </authorList>
    </citation>
    <scope>NUCLEOTIDE SEQUENCE</scope>
    <source>
        <strain evidence="12">5420S-77</strain>
    </source>
</reference>
<dbReference type="Proteomes" id="UP000830401">
    <property type="component" value="Chromosome"/>
</dbReference>
<gene>
    <name evidence="12" type="ORF">MUN86_12305</name>
</gene>
<dbReference type="NCBIfam" id="TIGR04056">
    <property type="entry name" value="OMP_RagA_SusC"/>
    <property type="match status" value="1"/>
</dbReference>
<dbReference type="RefSeq" id="WP_245118155.1">
    <property type="nucleotide sequence ID" value="NZ_CP095061.1"/>
</dbReference>
<dbReference type="Pfam" id="PF13715">
    <property type="entry name" value="CarbopepD_reg_2"/>
    <property type="match status" value="1"/>
</dbReference>
<keyword evidence="4 8" id="KW-0812">Transmembrane</keyword>
<dbReference type="Gene3D" id="2.40.170.20">
    <property type="entry name" value="TonB-dependent receptor, beta-barrel domain"/>
    <property type="match status" value="1"/>
</dbReference>
<evidence type="ECO:0000313" key="13">
    <source>
        <dbReference type="Proteomes" id="UP000830401"/>
    </source>
</evidence>
<evidence type="ECO:0000256" key="2">
    <source>
        <dbReference type="ARBA" id="ARBA00022448"/>
    </source>
</evidence>
<dbReference type="EMBL" id="CP095061">
    <property type="protein sequence ID" value="UOQ64373.1"/>
    <property type="molecule type" value="Genomic_DNA"/>
</dbReference>
<evidence type="ECO:0000256" key="3">
    <source>
        <dbReference type="ARBA" id="ARBA00022452"/>
    </source>
</evidence>
<dbReference type="InterPro" id="IPR036942">
    <property type="entry name" value="Beta-barrel_TonB_sf"/>
</dbReference>
<dbReference type="InterPro" id="IPR013784">
    <property type="entry name" value="Carb-bd-like_fold"/>
</dbReference>
<dbReference type="InterPro" id="IPR012910">
    <property type="entry name" value="Plug_dom"/>
</dbReference>
<sequence length="891" mass="95981">MPFSLLVPRRPRSFQWALLPTLGIVLLPGIAAANPAGLAANASSLAMEPLAGGTITGRIVDASGEGLPGVTVVLEGTSLGASTDATGAYSISNVPAGSYTLVTSYVGFKANRTPITVTEGGTTAVPVATLAENTTLLNEAVVIGYGSQRRQDVTGSVEQIDEKQFVKGQVTNPEQLIQGKVAGVQITTASGAPGAASDIRIRGGSSLNASNSPLIVIDGVPVDNTSLAGNSNPLSLINPNDIESITVLKDASSTAIYGSRASNGVIIVTTKRGLQGEALRVNVSTQHSLAKAADFVPVLSASEFRATVNQYGNDQQKATLGTASTDWQKEIFRTAYTTDNTVSLIGSAGKVPFRVSGGYLNQQGLLLDNSLKRYSGSVGVTPLLLDDNLRIDINIKGSVIKNNFSAQDAVNRAVYFDPTQPVYATDSKFGGFFEFTDNGNIRTLAPRNPVGLIKQREDLSTVKRSIGNIQLDYKLPFVAGLSANVNLGYDVQRSDGNLFVPGTAGSDFLRGGINREYKQGLNNTLLETYAKYNRDFGKAKLEVLGGYSWQQFQNEQYRFDDNRADGTVYVAAERTYDNQLSFTDQYNLLSYYGRANLNINDRYLVTGTLRADGSSRFSPDNRWGYFPSGAVAWRIKGEDFLKESNAISDLKIRFGVGQTGQQDIGTGSGNLYGYLPFYSLSSNLSQYPQGSNYYRTLRAEFYDLNRKWETTTTYNAGIDYGFFGGRVYGSVDVYKRDTKDLLNTVFLAALTNQTNAGTINVGSLTNKGVEVAVNVDAVKGDQLNLSLNANATFNRNELTKLTNSDSPNAVGVVVSNSAIYNFDGEPNQNAQINTVGYQEGAFYVYEQKYGADGKPLVNEFVDRNADGTVDSRDLYRYKSPRPKAILGFGVT</sequence>
<evidence type="ECO:0000256" key="5">
    <source>
        <dbReference type="ARBA" id="ARBA00023077"/>
    </source>
</evidence>
<dbReference type="PROSITE" id="PS52016">
    <property type="entry name" value="TONB_DEPENDENT_REC_3"/>
    <property type="match status" value="1"/>
</dbReference>
<evidence type="ECO:0000256" key="1">
    <source>
        <dbReference type="ARBA" id="ARBA00004571"/>
    </source>
</evidence>
<dbReference type="Pfam" id="PF00593">
    <property type="entry name" value="TonB_dep_Rec_b-barrel"/>
    <property type="match status" value="1"/>
</dbReference>
<dbReference type="InterPro" id="IPR037066">
    <property type="entry name" value="Plug_dom_sf"/>
</dbReference>
<comment type="subcellular location">
    <subcellularLocation>
        <location evidence="1 8">Cell outer membrane</location>
        <topology evidence="1 8">Multi-pass membrane protein</topology>
    </subcellularLocation>
</comment>
<evidence type="ECO:0000259" key="11">
    <source>
        <dbReference type="Pfam" id="PF07715"/>
    </source>
</evidence>
<keyword evidence="7 8" id="KW-0998">Cell outer membrane</keyword>
<dbReference type="Pfam" id="PF07715">
    <property type="entry name" value="Plug"/>
    <property type="match status" value="1"/>
</dbReference>
<dbReference type="SUPFAM" id="SSF56935">
    <property type="entry name" value="Porins"/>
    <property type="match status" value="1"/>
</dbReference>
<dbReference type="InterPro" id="IPR039426">
    <property type="entry name" value="TonB-dep_rcpt-like"/>
</dbReference>
<feature type="domain" description="TonB-dependent receptor-like beta-barrel" evidence="10">
    <location>
        <begin position="423"/>
        <end position="862"/>
    </location>
</feature>
<evidence type="ECO:0000256" key="6">
    <source>
        <dbReference type="ARBA" id="ARBA00023136"/>
    </source>
</evidence>
<evidence type="ECO:0000256" key="8">
    <source>
        <dbReference type="PROSITE-ProRule" id="PRU01360"/>
    </source>
</evidence>
<name>A0ABY4G0I6_9BACT</name>